<feature type="transmembrane region" description="Helical" evidence="1">
    <location>
        <begin position="30"/>
        <end position="49"/>
    </location>
</feature>
<accession>A0A8S5NRU4</accession>
<reference evidence="2" key="1">
    <citation type="journal article" date="2021" name="Proc. Natl. Acad. Sci. U.S.A.">
        <title>A Catalog of Tens of Thousands of Viruses from Human Metagenomes Reveals Hidden Associations with Chronic Diseases.</title>
        <authorList>
            <person name="Tisza M.J."/>
            <person name="Buck C.B."/>
        </authorList>
    </citation>
    <scope>NUCLEOTIDE SEQUENCE</scope>
    <source>
        <strain evidence="2">CtuHu10</strain>
    </source>
</reference>
<sequence>MTGASVEVPSSDTKPNDRTSLSDIVRLSRFAVTTFLSIVVMHQILWALVSRYLNVSE</sequence>
<dbReference type="EMBL" id="BK015226">
    <property type="protein sequence ID" value="DAD96944.1"/>
    <property type="molecule type" value="Genomic_DNA"/>
</dbReference>
<keyword evidence="1" id="KW-0472">Membrane</keyword>
<keyword evidence="1" id="KW-0812">Transmembrane</keyword>
<protein>
    <submittedName>
        <fullName evidence="2">Uncharacterized protein</fullName>
    </submittedName>
</protein>
<organism evidence="2">
    <name type="scientific">Siphoviridae sp. ctuHu10</name>
    <dbReference type="NCBI Taxonomy" id="2826502"/>
    <lineage>
        <taxon>Viruses</taxon>
        <taxon>Duplodnaviria</taxon>
        <taxon>Heunggongvirae</taxon>
        <taxon>Uroviricota</taxon>
        <taxon>Caudoviricetes</taxon>
    </lineage>
</organism>
<evidence type="ECO:0000313" key="2">
    <source>
        <dbReference type="EMBL" id="DAD96944.1"/>
    </source>
</evidence>
<evidence type="ECO:0000256" key="1">
    <source>
        <dbReference type="SAM" id="Phobius"/>
    </source>
</evidence>
<proteinExistence type="predicted"/>
<name>A0A8S5NRU4_9CAUD</name>
<keyword evidence="1" id="KW-1133">Transmembrane helix</keyword>